<dbReference type="InterPro" id="IPR011051">
    <property type="entry name" value="RmlC_Cupin_sf"/>
</dbReference>
<organism evidence="3 4">
    <name type="scientific">Favolaschia claudopus</name>
    <dbReference type="NCBI Taxonomy" id="2862362"/>
    <lineage>
        <taxon>Eukaryota</taxon>
        <taxon>Fungi</taxon>
        <taxon>Dikarya</taxon>
        <taxon>Basidiomycota</taxon>
        <taxon>Agaricomycotina</taxon>
        <taxon>Agaricomycetes</taxon>
        <taxon>Agaricomycetidae</taxon>
        <taxon>Agaricales</taxon>
        <taxon>Marasmiineae</taxon>
        <taxon>Mycenaceae</taxon>
        <taxon>Favolaschia</taxon>
    </lineage>
</organism>
<dbReference type="InterPro" id="IPR014710">
    <property type="entry name" value="RmlC-like_jellyroll"/>
</dbReference>
<proteinExistence type="predicted"/>
<dbReference type="Pfam" id="PF06172">
    <property type="entry name" value="Cupin_5"/>
    <property type="match status" value="1"/>
</dbReference>
<comment type="caution">
    <text evidence="3">The sequence shown here is derived from an EMBL/GenBank/DDBJ whole genome shotgun (WGS) entry which is preliminary data.</text>
</comment>
<dbReference type="EMBL" id="JAWWNJ010000008">
    <property type="protein sequence ID" value="KAK7050398.1"/>
    <property type="molecule type" value="Genomic_DNA"/>
</dbReference>
<keyword evidence="4" id="KW-1185">Reference proteome</keyword>
<dbReference type="Gene3D" id="2.60.120.10">
    <property type="entry name" value="Jelly Rolls"/>
    <property type="match status" value="1"/>
</dbReference>
<dbReference type="InterPro" id="IPR039935">
    <property type="entry name" value="YML079W-like"/>
</dbReference>
<protein>
    <submittedName>
        <fullName evidence="3">Cupin-5 domain-containing protein</fullName>
    </submittedName>
</protein>
<dbReference type="CDD" id="cd06121">
    <property type="entry name" value="cupin_YML079wp"/>
    <property type="match status" value="1"/>
</dbReference>
<evidence type="ECO:0000259" key="2">
    <source>
        <dbReference type="Pfam" id="PF06172"/>
    </source>
</evidence>
<dbReference type="InterPro" id="IPR009327">
    <property type="entry name" value="Cupin_DUF985"/>
</dbReference>
<evidence type="ECO:0000256" key="1">
    <source>
        <dbReference type="SAM" id="MobiDB-lite"/>
    </source>
</evidence>
<name>A0AAW0DFM5_9AGAR</name>
<feature type="region of interest" description="Disordered" evidence="1">
    <location>
        <begin position="146"/>
        <end position="166"/>
    </location>
</feature>
<accession>A0AAW0DFM5</accession>
<dbReference type="PANTHER" id="PTHR33387">
    <property type="entry name" value="RMLC-LIKE JELLY ROLL FOLD PROTEIN"/>
    <property type="match status" value="1"/>
</dbReference>
<gene>
    <name evidence="3" type="ORF">R3P38DRAFT_3306687</name>
</gene>
<dbReference type="PANTHER" id="PTHR33387:SF3">
    <property type="entry name" value="DUF985 DOMAIN-CONTAINING PROTEIN"/>
    <property type="match status" value="1"/>
</dbReference>
<reference evidence="3 4" key="1">
    <citation type="journal article" date="2024" name="J Genomics">
        <title>Draft genome sequencing and assembly of Favolaschia claudopus CIRM-BRFM 2984 isolated from oak limbs.</title>
        <authorList>
            <person name="Navarro D."/>
            <person name="Drula E."/>
            <person name="Chaduli D."/>
            <person name="Cazenave R."/>
            <person name="Ahrendt S."/>
            <person name="Wang J."/>
            <person name="Lipzen A."/>
            <person name="Daum C."/>
            <person name="Barry K."/>
            <person name="Grigoriev I.V."/>
            <person name="Favel A."/>
            <person name="Rosso M.N."/>
            <person name="Martin F."/>
        </authorList>
    </citation>
    <scope>NUCLEOTIDE SEQUENCE [LARGE SCALE GENOMIC DNA]</scope>
    <source>
        <strain evidence="3 4">CIRM-BRFM 2984</strain>
    </source>
</reference>
<feature type="domain" description="DUF985" evidence="2">
    <location>
        <begin position="533"/>
        <end position="683"/>
    </location>
</feature>
<dbReference type="SUPFAM" id="SSF51182">
    <property type="entry name" value="RmlC-like cupins"/>
    <property type="match status" value="1"/>
</dbReference>
<evidence type="ECO:0000313" key="4">
    <source>
        <dbReference type="Proteomes" id="UP001362999"/>
    </source>
</evidence>
<evidence type="ECO:0000313" key="3">
    <source>
        <dbReference type="EMBL" id="KAK7050398.1"/>
    </source>
</evidence>
<sequence>MIQRRPPEIESAHNRYKKHGAQITRWLIRQAEAHDLTIVGSPDSRYDLQLKEYFIRRRVRAPKAHKSYFNAIIKLRTRCWKWYHTVSPNHSCNSTHFAFIEKMRRLRHLWFATPVGYDTADSDIDEPLESLFVGAMSFAFDVVDTEDDDANSDSDQESEEEVEEEGDLVSLPLSVFQIFADEEDIVSDPKDLQLALVDCFHELQDYRNCLRDLMQQEQDPPSSLALFLLARRLFELASDLLLKLATAHSSMKDAEYLTVLNAILGGDDQLAPLRTGGPETLRSSLMIDTYTVCRASPSMTAYTLYSLLTAMEDSVLTAKQRLTIQLCFRLVKDAGNDRYPWRRLRHMAESIVASAKQWLNVHNPLHYGDQSATLQLRAHVLISHATTIFGVGSRFVCTLNPLAQGQQEFKLLEQSWKVGKELVFYPNPNRTLALMALYRHLQKHTLLGEIRILEHLRKFLFEGPLGSLCHEKNINLPSLLKNHSLSSAQEWVNEYEEELGLWAIDFFTLDRMVVAVLQHLRKMTVECMQETAQTLVKQLGLMRHPEGGFFVETDRQKEEVGTPFVDGKPQRSLGTSIYYLLSRDSPNGYFHTNKSVTYHVHHQGRAEYTLITPRLGQTPLVERRIIGPNSENGETRQLLVGTGVWKMSRLLDADLKNEALGDRVGCLITEVVVPGFHWEDHAFLTKEGLKSLFGDAKEAQEFVPYVKA</sequence>
<dbReference type="AlphaFoldDB" id="A0AAW0DFM5"/>
<dbReference type="Proteomes" id="UP001362999">
    <property type="component" value="Unassembled WGS sequence"/>
</dbReference>